<gene>
    <name evidence="11" type="ORF">QYF61_016300</name>
</gene>
<dbReference type="InterPro" id="IPR009955">
    <property type="entry name" value="LEAP-2"/>
</dbReference>
<comment type="caution">
    <text evidence="11">The sequence shown here is derived from an EMBL/GenBank/DDBJ whole genome shotgun (WGS) entry which is preliminary data.</text>
</comment>
<comment type="similarity">
    <text evidence="3">Belongs to the LEAP2 family.</text>
</comment>
<protein>
    <recommendedName>
        <fullName evidence="4">Liver-expressed antimicrobial peptide 2</fullName>
    </recommendedName>
</protein>
<name>A0AAN7NEU0_MYCAM</name>
<evidence type="ECO:0000313" key="11">
    <source>
        <dbReference type="EMBL" id="KAK4814342.1"/>
    </source>
</evidence>
<comment type="subcellular location">
    <subcellularLocation>
        <location evidence="2">Secreted</location>
    </subcellularLocation>
</comment>
<evidence type="ECO:0000256" key="2">
    <source>
        <dbReference type="ARBA" id="ARBA00004613"/>
    </source>
</evidence>
<dbReference type="EMBL" id="JAUNZN010000011">
    <property type="protein sequence ID" value="KAK4814342.1"/>
    <property type="molecule type" value="Genomic_DNA"/>
</dbReference>
<dbReference type="PANTHER" id="PTHR21007:SF1">
    <property type="entry name" value="LIVER-EXPRESSED ANTIMICROBIAL PEPTIDE 2"/>
    <property type="match status" value="1"/>
</dbReference>
<evidence type="ECO:0000256" key="3">
    <source>
        <dbReference type="ARBA" id="ARBA00008047"/>
    </source>
</evidence>
<dbReference type="GO" id="GO:0042742">
    <property type="term" value="P:defense response to bacterium"/>
    <property type="evidence" value="ECO:0007669"/>
    <property type="project" value="UniProtKB-KW"/>
</dbReference>
<dbReference type="PANTHER" id="PTHR21007">
    <property type="entry name" value="LIVER EXPRESSED ANTIMICROBIAL PEPTIDE 2"/>
    <property type="match status" value="1"/>
</dbReference>
<dbReference type="GO" id="GO:0061844">
    <property type="term" value="P:antimicrobial humoral immune response mediated by antimicrobial peptide"/>
    <property type="evidence" value="ECO:0007669"/>
    <property type="project" value="TreeGrafter"/>
</dbReference>
<dbReference type="GO" id="GO:0005576">
    <property type="term" value="C:extracellular region"/>
    <property type="evidence" value="ECO:0007669"/>
    <property type="project" value="UniProtKB-SubCell"/>
</dbReference>
<evidence type="ECO:0000256" key="10">
    <source>
        <dbReference type="ARBA" id="ARBA00023157"/>
    </source>
</evidence>
<evidence type="ECO:0000256" key="7">
    <source>
        <dbReference type="ARBA" id="ARBA00022685"/>
    </source>
</evidence>
<evidence type="ECO:0000256" key="5">
    <source>
        <dbReference type="ARBA" id="ARBA00022525"/>
    </source>
</evidence>
<proteinExistence type="inferred from homology"/>
<dbReference type="Proteomes" id="UP001333110">
    <property type="component" value="Unassembled WGS sequence"/>
</dbReference>
<organism evidence="11 12">
    <name type="scientific">Mycteria americana</name>
    <name type="common">Wood stork</name>
    <dbReference type="NCBI Taxonomy" id="33587"/>
    <lineage>
        <taxon>Eukaryota</taxon>
        <taxon>Metazoa</taxon>
        <taxon>Chordata</taxon>
        <taxon>Craniata</taxon>
        <taxon>Vertebrata</taxon>
        <taxon>Euteleostomi</taxon>
        <taxon>Archelosauria</taxon>
        <taxon>Archosauria</taxon>
        <taxon>Dinosauria</taxon>
        <taxon>Saurischia</taxon>
        <taxon>Theropoda</taxon>
        <taxon>Coelurosauria</taxon>
        <taxon>Aves</taxon>
        <taxon>Neognathae</taxon>
        <taxon>Neoaves</taxon>
        <taxon>Aequornithes</taxon>
        <taxon>Ciconiiformes</taxon>
        <taxon>Ciconiidae</taxon>
        <taxon>Mycteria</taxon>
    </lineage>
</organism>
<dbReference type="Pfam" id="PF07359">
    <property type="entry name" value="LEAP-2"/>
    <property type="match status" value="1"/>
</dbReference>
<dbReference type="AlphaFoldDB" id="A0AAN7NEU0"/>
<evidence type="ECO:0000313" key="12">
    <source>
        <dbReference type="Proteomes" id="UP001333110"/>
    </source>
</evidence>
<dbReference type="Gene3D" id="4.10.40.50">
    <property type="match status" value="1"/>
</dbReference>
<keyword evidence="9" id="KW-0044">Antibiotic</keyword>
<comment type="function">
    <text evidence="1">Has an antimicrobial activity.</text>
</comment>
<evidence type="ECO:0000256" key="9">
    <source>
        <dbReference type="ARBA" id="ARBA00023022"/>
    </source>
</evidence>
<evidence type="ECO:0000256" key="8">
    <source>
        <dbReference type="ARBA" id="ARBA00022729"/>
    </source>
</evidence>
<keyword evidence="10" id="KW-1015">Disulfide bond</keyword>
<evidence type="ECO:0000256" key="4">
    <source>
        <dbReference type="ARBA" id="ARBA00020494"/>
    </source>
</evidence>
<keyword evidence="5" id="KW-0964">Secreted</keyword>
<evidence type="ECO:0000256" key="1">
    <source>
        <dbReference type="ARBA" id="ARBA00002585"/>
    </source>
</evidence>
<sequence length="141" mass="16060">MWEPDAQDLTGWSYGRSDSSYREDALLENDGSLFALLTAAQPGYKQVYFNRACYDLKTRKISSSSLKTTDLSISMTKCLQLPRAPDSHATTLFQTDCAALHRRQPRLTRQRRMTPFWRGVSLRPVGASCRDNSECITMLCR</sequence>
<keyword evidence="7" id="KW-0165">Cleavage on pair of basic residues</keyword>
<keyword evidence="8" id="KW-0732">Signal</keyword>
<evidence type="ECO:0000256" key="6">
    <source>
        <dbReference type="ARBA" id="ARBA00022529"/>
    </source>
</evidence>
<keyword evidence="6" id="KW-0929">Antimicrobial</keyword>
<reference evidence="11 12" key="1">
    <citation type="journal article" date="2023" name="J. Hered.">
        <title>Chromosome-level genome of the wood stork (Mycteria americana) provides insight into avian chromosome evolution.</title>
        <authorList>
            <person name="Flamio R. Jr."/>
            <person name="Ramstad K.M."/>
        </authorList>
    </citation>
    <scope>NUCLEOTIDE SEQUENCE [LARGE SCALE GENOMIC DNA]</scope>
    <source>
        <strain evidence="11">JAX WOST 10</strain>
    </source>
</reference>
<accession>A0AAN7NEU0</accession>
<keyword evidence="12" id="KW-1185">Reference proteome</keyword>